<organism evidence="3">
    <name type="scientific">Riptortus pedestris</name>
    <name type="common">Bean bug</name>
    <dbReference type="NCBI Taxonomy" id="329032"/>
    <lineage>
        <taxon>Eukaryota</taxon>
        <taxon>Metazoa</taxon>
        <taxon>Ecdysozoa</taxon>
        <taxon>Arthropoda</taxon>
        <taxon>Hexapoda</taxon>
        <taxon>Insecta</taxon>
        <taxon>Pterygota</taxon>
        <taxon>Neoptera</taxon>
        <taxon>Paraneoptera</taxon>
        <taxon>Hemiptera</taxon>
        <taxon>Heteroptera</taxon>
        <taxon>Panheteroptera</taxon>
        <taxon>Pentatomomorpha</taxon>
        <taxon>Coreoidea</taxon>
        <taxon>Alydidae</taxon>
        <taxon>Riptortus</taxon>
    </lineage>
</organism>
<reference evidence="3" key="1">
    <citation type="journal article" date="2013" name="PLoS ONE">
        <title>Gene expression in gut symbiotic organ of stinkbug affected by extracellular bacterial symbiont.</title>
        <authorList>
            <person name="Futahashi R."/>
            <person name="Tanaka K."/>
            <person name="Tanahashi M."/>
            <person name="Nikoh N."/>
            <person name="Kikuchi Y."/>
            <person name="Lee B.L."/>
            <person name="Fukatsu T."/>
        </authorList>
    </citation>
    <scope>NUCLEOTIDE SEQUENCE</scope>
    <source>
        <tissue evidence="3">Midgut</tissue>
    </source>
</reference>
<protein>
    <submittedName>
        <fullName evidence="3">Uncharacterized protein</fullName>
    </submittedName>
</protein>
<keyword evidence="2" id="KW-0732">Signal</keyword>
<feature type="compositionally biased region" description="Basic and acidic residues" evidence="1">
    <location>
        <begin position="107"/>
        <end position="126"/>
    </location>
</feature>
<evidence type="ECO:0000313" key="3">
    <source>
        <dbReference type="EMBL" id="BAN20320.1"/>
    </source>
</evidence>
<accession>R4WIA4</accession>
<sequence length="167" mass="19346">MAIKSVWLGVFLLPFITHLSIGRSVTTKTLQLNPKGIDYFGVCIENNENKVYNQLVVKKEHGSAYICSEISISKDQTLIPQNDMLCIQIPMATLDERRIDSYQKETEFHTQHPPKLTKDHDYEGHHNSRKLSINEIDQLKVMSLKRHRNEDLGSIFPDKPFIPFIPW</sequence>
<evidence type="ECO:0000256" key="1">
    <source>
        <dbReference type="SAM" id="MobiDB-lite"/>
    </source>
</evidence>
<proteinExistence type="evidence at transcript level"/>
<feature type="signal peptide" evidence="2">
    <location>
        <begin position="1"/>
        <end position="22"/>
    </location>
</feature>
<evidence type="ECO:0000256" key="2">
    <source>
        <dbReference type="SAM" id="SignalP"/>
    </source>
</evidence>
<dbReference type="EMBL" id="AK417105">
    <property type="protein sequence ID" value="BAN20320.1"/>
    <property type="molecule type" value="mRNA"/>
</dbReference>
<feature type="region of interest" description="Disordered" evidence="1">
    <location>
        <begin position="107"/>
        <end position="127"/>
    </location>
</feature>
<dbReference type="AlphaFoldDB" id="R4WIA4"/>
<feature type="chain" id="PRO_5004381345" evidence="2">
    <location>
        <begin position="23"/>
        <end position="167"/>
    </location>
</feature>
<name>R4WIA4_RIPPE</name>